<dbReference type="RefSeq" id="WP_366924540.1">
    <property type="nucleotide sequence ID" value="NZ_CP121694.1"/>
</dbReference>
<dbReference type="Proteomes" id="UP001329915">
    <property type="component" value="Chromosome"/>
</dbReference>
<dbReference type="KEGG" id="dbc:MFMK1_001521"/>
<organism evidence="3 4">
    <name type="scientific">Metallumcola ferriviriculae</name>
    <dbReference type="NCBI Taxonomy" id="3039180"/>
    <lineage>
        <taxon>Bacteria</taxon>
        <taxon>Bacillati</taxon>
        <taxon>Bacillota</taxon>
        <taxon>Clostridia</taxon>
        <taxon>Neomoorellales</taxon>
        <taxon>Desulfitibacteraceae</taxon>
        <taxon>Metallumcola</taxon>
    </lineage>
</organism>
<feature type="transmembrane region" description="Helical" evidence="1">
    <location>
        <begin position="20"/>
        <end position="39"/>
    </location>
</feature>
<protein>
    <submittedName>
        <fullName evidence="3">Pilus assembly protein</fullName>
    </submittedName>
</protein>
<sequence length="141" mass="16025">MFFKFRNDTKGQSLVELTLILPFLIFLLLGIMEGGRLFAGYLELQNAARDGARYAAVHTEIDAVLIVDKTKDYIKGRFTMLDPTELDVTGNYVLNLEESADKKDLWVEIKLNYPFKIITPVISTVLGNPFEISATMSMRRE</sequence>
<keyword evidence="1" id="KW-1133">Transmembrane helix</keyword>
<dbReference type="EMBL" id="CP121694">
    <property type="protein sequence ID" value="WRO21709.1"/>
    <property type="molecule type" value="Genomic_DNA"/>
</dbReference>
<evidence type="ECO:0000259" key="2">
    <source>
        <dbReference type="Pfam" id="PF07811"/>
    </source>
</evidence>
<evidence type="ECO:0000313" key="3">
    <source>
        <dbReference type="EMBL" id="WRO21709.1"/>
    </source>
</evidence>
<proteinExistence type="predicted"/>
<keyword evidence="1" id="KW-0812">Transmembrane</keyword>
<accession>A0AAU0UPD9</accession>
<evidence type="ECO:0000256" key="1">
    <source>
        <dbReference type="SAM" id="Phobius"/>
    </source>
</evidence>
<name>A0AAU0UPD9_9FIRM</name>
<keyword evidence="1" id="KW-0472">Membrane</keyword>
<dbReference type="AlphaFoldDB" id="A0AAU0UPD9"/>
<feature type="domain" description="TadE-like" evidence="2">
    <location>
        <begin position="11"/>
        <end position="53"/>
    </location>
</feature>
<gene>
    <name evidence="3" type="ORF">MFMK1_001521</name>
</gene>
<evidence type="ECO:0000313" key="4">
    <source>
        <dbReference type="Proteomes" id="UP001329915"/>
    </source>
</evidence>
<dbReference type="Pfam" id="PF07811">
    <property type="entry name" value="TadE"/>
    <property type="match status" value="1"/>
</dbReference>
<keyword evidence="4" id="KW-1185">Reference proteome</keyword>
<reference evidence="3 4" key="1">
    <citation type="submission" date="2023-04" db="EMBL/GenBank/DDBJ databases">
        <authorList>
            <person name="Hsu D."/>
        </authorList>
    </citation>
    <scope>NUCLEOTIDE SEQUENCE [LARGE SCALE GENOMIC DNA]</scope>
    <source>
        <strain evidence="3 4">MK1</strain>
    </source>
</reference>
<dbReference type="InterPro" id="IPR012495">
    <property type="entry name" value="TadE-like_dom"/>
</dbReference>